<sequence>MLAGKEILFKIVTKSLLAFVMSVFKLLVRMLKGVERLIASLWWNGEKEGRKLH</sequence>
<name>B9T0F5_RICCO</name>
<gene>
    <name evidence="1" type="ORF">RCOM_1112840</name>
</gene>
<dbReference type="Proteomes" id="UP000008311">
    <property type="component" value="Unassembled WGS sequence"/>
</dbReference>
<keyword evidence="2" id="KW-1185">Reference proteome</keyword>
<proteinExistence type="predicted"/>
<organism evidence="1 2">
    <name type="scientific">Ricinus communis</name>
    <name type="common">Castor bean</name>
    <dbReference type="NCBI Taxonomy" id="3988"/>
    <lineage>
        <taxon>Eukaryota</taxon>
        <taxon>Viridiplantae</taxon>
        <taxon>Streptophyta</taxon>
        <taxon>Embryophyta</taxon>
        <taxon>Tracheophyta</taxon>
        <taxon>Spermatophyta</taxon>
        <taxon>Magnoliopsida</taxon>
        <taxon>eudicotyledons</taxon>
        <taxon>Gunneridae</taxon>
        <taxon>Pentapetalae</taxon>
        <taxon>rosids</taxon>
        <taxon>fabids</taxon>
        <taxon>Malpighiales</taxon>
        <taxon>Euphorbiaceae</taxon>
        <taxon>Acalyphoideae</taxon>
        <taxon>Acalypheae</taxon>
        <taxon>Ricinus</taxon>
    </lineage>
</organism>
<dbReference type="InParanoid" id="B9T0F5"/>
<evidence type="ECO:0000313" key="1">
    <source>
        <dbReference type="EMBL" id="EEF30644.1"/>
    </source>
</evidence>
<accession>B9T0F5</accession>
<dbReference type="EMBL" id="EQ974303">
    <property type="protein sequence ID" value="EEF30644.1"/>
    <property type="molecule type" value="Genomic_DNA"/>
</dbReference>
<evidence type="ECO:0000313" key="2">
    <source>
        <dbReference type="Proteomes" id="UP000008311"/>
    </source>
</evidence>
<reference evidence="2" key="1">
    <citation type="journal article" date="2010" name="Nat. Biotechnol.">
        <title>Draft genome sequence of the oilseed species Ricinus communis.</title>
        <authorList>
            <person name="Chan A.P."/>
            <person name="Crabtree J."/>
            <person name="Zhao Q."/>
            <person name="Lorenzi H."/>
            <person name="Orvis J."/>
            <person name="Puiu D."/>
            <person name="Melake-Berhan A."/>
            <person name="Jones K.M."/>
            <person name="Redman J."/>
            <person name="Chen G."/>
            <person name="Cahoon E.B."/>
            <person name="Gedil M."/>
            <person name="Stanke M."/>
            <person name="Haas B.J."/>
            <person name="Wortman J.R."/>
            <person name="Fraser-Liggett C.M."/>
            <person name="Ravel J."/>
            <person name="Rabinowicz P.D."/>
        </authorList>
    </citation>
    <scope>NUCLEOTIDE SEQUENCE [LARGE SCALE GENOMIC DNA]</scope>
    <source>
        <strain evidence="2">cv. Hale</strain>
    </source>
</reference>
<dbReference type="AlphaFoldDB" id="B9T0F5"/>
<protein>
    <submittedName>
        <fullName evidence="1">Uncharacterized protein</fullName>
    </submittedName>
</protein>